<accession>A0A8B8AAR3</accession>
<reference evidence="7" key="1">
    <citation type="submission" date="2025-08" db="UniProtKB">
        <authorList>
            <consortium name="RefSeq"/>
        </authorList>
    </citation>
    <scope>IDENTIFICATION</scope>
    <source>
        <tissue evidence="7">Whole sample</tissue>
    </source>
</reference>
<keyword evidence="3" id="KW-0677">Repeat</keyword>
<evidence type="ECO:0000256" key="2">
    <source>
        <dbReference type="ARBA" id="ARBA00022553"/>
    </source>
</evidence>
<dbReference type="RefSeq" id="XP_022288566.1">
    <property type="nucleotide sequence ID" value="XM_022432858.1"/>
</dbReference>
<dbReference type="PANTHER" id="PTHR23169">
    <property type="entry name" value="ENVOPLAKIN"/>
    <property type="match status" value="1"/>
</dbReference>
<dbReference type="SUPFAM" id="SSF50044">
    <property type="entry name" value="SH3-domain"/>
    <property type="match status" value="1"/>
</dbReference>
<keyword evidence="2" id="KW-0597">Phosphoprotein</keyword>
<evidence type="ECO:0000256" key="3">
    <source>
        <dbReference type="ARBA" id="ARBA00022737"/>
    </source>
</evidence>
<name>A0A8B8AAR3_CRAVI</name>
<dbReference type="Gene3D" id="2.30.30.40">
    <property type="entry name" value="SH3 Domains"/>
    <property type="match status" value="1"/>
</dbReference>
<protein>
    <submittedName>
        <fullName evidence="7">Plectin-like isoform X3</fullName>
    </submittedName>
</protein>
<keyword evidence="6" id="KW-1185">Reference proteome</keyword>
<dbReference type="InterPro" id="IPR041615">
    <property type="entry name" value="Desmoplakin_SH3"/>
</dbReference>
<dbReference type="AlphaFoldDB" id="A0A8B8AAR3"/>
<dbReference type="InterPro" id="IPR043197">
    <property type="entry name" value="Plakin"/>
</dbReference>
<dbReference type="Pfam" id="PF17902">
    <property type="entry name" value="SH3_10"/>
    <property type="match status" value="1"/>
</dbReference>
<sequence length="829" mass="94989">MWLRWTVQKKMAKEDVQKCLEWLLNTQNELETDPFGICKAAILEASIRQQNKSSELLRYQDNIKRVMTRHRVSDDDTKEISNSYESVMAISSKRASCMEVLGGIASLEEQVENLSHDFDERAVHLVNLGENNKHTGSKSQSNESLVKTAKNCHVAVRNNWRWIDTMLQCTQVHLRNAAMFHEYFHEVDEVEYWMNTTLSRIHLTFDRSKLSGDHSDVKVIQEEMKDMLLAYLQWQSKVDSLFDRARDIVPIQSRLEKLQDSRPVVSLTDYNTNEIEFLEGETLTLLDNSKKGQWLVKNSRGQSALVPSVILLLRGPSSDALEAAIRLRIQLLGMWTTSIKRLGYQMIAFMGLVFRDWTDQEIQMLQCMNDKERKELLGVLKYIEDTLLKNWNGYGGFEELQEKILRLRMILEESDGKATAQDSEMLTQVVVQIKSLKDLLNNYKDFWAYWETYKGIVELLKAPKFLLVCDKWDELKFVTSAHFVKFWDTSLDLEKEDLTKATSVTVFETPKEAFPTENRKPVEELLVCQVQPLQQEEEGLDILDGYEEEESYQTYEETTVTSADQVDTSVQEERSTFVITSVTDPRDDDREWSLQEAIMLGIIDQTDNTYINPDTGEVCSITSAMNDGKIMFEFTSRKKIREEKKSYGIISIKTTKENRPYTISHVVDPSTDKEMTVSQAVSKGILNKADSTYKTETGELISIDDAISSGLVKVEYQNGGDHPEAESTTRTYAVHGVLDKRTNQKVSFADALNKGLLDRERGEYVDNVTNERFPVLDAIMKGFIKARIVTDTSKLDIDPENKMVVEKFASAKTKLNAAKAFRGVTNGHN</sequence>
<evidence type="ECO:0000313" key="6">
    <source>
        <dbReference type="Proteomes" id="UP000694844"/>
    </source>
</evidence>
<dbReference type="SUPFAM" id="SSF46966">
    <property type="entry name" value="Spectrin repeat"/>
    <property type="match status" value="1"/>
</dbReference>
<evidence type="ECO:0000256" key="1">
    <source>
        <dbReference type="ARBA" id="ARBA00022443"/>
    </source>
</evidence>
<organism evidence="6 7">
    <name type="scientific">Crassostrea virginica</name>
    <name type="common">Eastern oyster</name>
    <dbReference type="NCBI Taxonomy" id="6565"/>
    <lineage>
        <taxon>Eukaryota</taxon>
        <taxon>Metazoa</taxon>
        <taxon>Spiralia</taxon>
        <taxon>Lophotrochozoa</taxon>
        <taxon>Mollusca</taxon>
        <taxon>Bivalvia</taxon>
        <taxon>Autobranchia</taxon>
        <taxon>Pteriomorphia</taxon>
        <taxon>Ostreida</taxon>
        <taxon>Ostreoidea</taxon>
        <taxon>Ostreidae</taxon>
        <taxon>Crassostrea</taxon>
    </lineage>
</organism>
<dbReference type="SUPFAM" id="SSF75399">
    <property type="entry name" value="Plakin repeat"/>
    <property type="match status" value="1"/>
</dbReference>
<evidence type="ECO:0000256" key="4">
    <source>
        <dbReference type="PROSITE-ProRule" id="PRU00192"/>
    </source>
</evidence>
<dbReference type="PROSITE" id="PS50002">
    <property type="entry name" value="SH3"/>
    <property type="match status" value="1"/>
</dbReference>
<dbReference type="GO" id="GO:0005856">
    <property type="term" value="C:cytoskeleton"/>
    <property type="evidence" value="ECO:0007669"/>
    <property type="project" value="InterPro"/>
</dbReference>
<evidence type="ECO:0000259" key="5">
    <source>
        <dbReference type="PROSITE" id="PS50002"/>
    </source>
</evidence>
<evidence type="ECO:0000313" key="7">
    <source>
        <dbReference type="RefSeq" id="XP_022288566.1"/>
    </source>
</evidence>
<dbReference type="Gene3D" id="1.20.58.60">
    <property type="match status" value="1"/>
</dbReference>
<dbReference type="InterPro" id="IPR001452">
    <property type="entry name" value="SH3_domain"/>
</dbReference>
<keyword evidence="1 4" id="KW-0728">SH3 domain</keyword>
<dbReference type="GO" id="GO:0045104">
    <property type="term" value="P:intermediate filament cytoskeleton organization"/>
    <property type="evidence" value="ECO:0007669"/>
    <property type="project" value="InterPro"/>
</dbReference>
<dbReference type="InterPro" id="IPR035915">
    <property type="entry name" value="Plakin_repeat_sf"/>
</dbReference>
<dbReference type="InterPro" id="IPR001101">
    <property type="entry name" value="Plectin_repeat"/>
</dbReference>
<gene>
    <name evidence="7" type="primary">LOC111100765</name>
</gene>
<dbReference type="GeneID" id="111100765"/>
<dbReference type="SMART" id="SM00250">
    <property type="entry name" value="PLEC"/>
    <property type="match status" value="3"/>
</dbReference>
<dbReference type="InterPro" id="IPR036028">
    <property type="entry name" value="SH3-like_dom_sf"/>
</dbReference>
<dbReference type="Proteomes" id="UP000694844">
    <property type="component" value="Chromosome 6"/>
</dbReference>
<dbReference type="OrthoDB" id="18740at2759"/>
<dbReference type="Gene3D" id="3.90.1290.10">
    <property type="entry name" value="Plakin repeat"/>
    <property type="match status" value="2"/>
</dbReference>
<feature type="domain" description="SH3" evidence="5">
    <location>
        <begin position="259"/>
        <end position="316"/>
    </location>
</feature>
<proteinExistence type="predicted"/>